<dbReference type="Proteomes" id="UP000184241">
    <property type="component" value="Unassembled WGS sequence"/>
</dbReference>
<feature type="transmembrane region" description="Helical" evidence="1">
    <location>
        <begin position="350"/>
        <end position="369"/>
    </location>
</feature>
<feature type="transmembrane region" description="Helical" evidence="1">
    <location>
        <begin position="500"/>
        <end position="518"/>
    </location>
</feature>
<feature type="transmembrane region" description="Helical" evidence="1">
    <location>
        <begin position="389"/>
        <end position="411"/>
    </location>
</feature>
<feature type="transmembrane region" description="Helical" evidence="1">
    <location>
        <begin position="177"/>
        <end position="195"/>
    </location>
</feature>
<keyword evidence="1" id="KW-0812">Transmembrane</keyword>
<dbReference type="Pfam" id="PF13687">
    <property type="entry name" value="DUF4153"/>
    <property type="match status" value="1"/>
</dbReference>
<dbReference type="AlphaFoldDB" id="A0A1M6EN15"/>
<reference evidence="2 3" key="1">
    <citation type="submission" date="2016-11" db="EMBL/GenBank/DDBJ databases">
        <authorList>
            <person name="Jaros S."/>
            <person name="Januszkiewicz K."/>
            <person name="Wedrychowicz H."/>
        </authorList>
    </citation>
    <scope>NUCLEOTIDE SEQUENCE [LARGE SCALE GENOMIC DNA]</scope>
    <source>
        <strain evidence="2 3">DSM 6191</strain>
    </source>
</reference>
<feature type="transmembrane region" description="Helical" evidence="1">
    <location>
        <begin position="145"/>
        <end position="171"/>
    </location>
</feature>
<sequence length="624" mass="72393">MWVNVIPSKGNDILCKKLDNAFGFIKFECENDNGIEKIIKLIVKEDYDVRLKFKSNKLNNEELFYFIEIKNEEGLFNILTEDKFLMLSYGESSNLMRAVEAMIDLDIGYSSYNILETFVNLPQNSQWFKYIVSRKKRNKRMVEKAASSNSMIIIYSLVLTILFDFLVGQVASDLRPLGINIAIFNILFLTCFFINNKNKIKKSILGLGFLILSLVTSFYFGIYNVAFIKWINVLLLPIINILLANALVNDFSISFRSLGAFLSETILTPFIFIKISFGKLKNTIKVNKKEGTHRESINAVIVGFLIFIPLAIILISLLSQSDLYFSQFISSIFSSLKQLFNFKNIGLEQWILRMLLMIWMFLYSVAVFLGTSDYKASPRVSIKKTISPLIIISFLISLLGLYTIYTLIQIPNLYINKNSIGVLYSQYAREGFMQLVVVVIINFIIIAICSFLTRDVVYKYRNILKIQYTYLILLTSNMIISSNYKMNMYIDKYGFTRLRFSVKVVLAFLGIVFLLYIINIWRKIAFKQALIITLFVFCAFINIINVDGYIAKQNLEQYKVTKTIDIGYITEELSIDSLVEIKKVKDETAYSELKESFEQALRKRYKNEDFREFNINKYRLEKVE</sequence>
<dbReference type="RefSeq" id="WP_073022750.1">
    <property type="nucleotide sequence ID" value="NZ_FQXU01000023.1"/>
</dbReference>
<feature type="transmembrane region" description="Helical" evidence="1">
    <location>
        <begin position="228"/>
        <end position="248"/>
    </location>
</feature>
<feature type="transmembrane region" description="Helical" evidence="1">
    <location>
        <begin position="431"/>
        <end position="451"/>
    </location>
</feature>
<proteinExistence type="predicted"/>
<accession>A0A1M6EN15</accession>
<dbReference type="EMBL" id="FQXU01000023">
    <property type="protein sequence ID" value="SHI86698.1"/>
    <property type="molecule type" value="Genomic_DNA"/>
</dbReference>
<keyword evidence="1" id="KW-1133">Transmembrane helix</keyword>
<evidence type="ECO:0000256" key="1">
    <source>
        <dbReference type="SAM" id="Phobius"/>
    </source>
</evidence>
<evidence type="ECO:0000313" key="3">
    <source>
        <dbReference type="Proteomes" id="UP000184241"/>
    </source>
</evidence>
<gene>
    <name evidence="2" type="ORF">SAMN02745941_04468</name>
</gene>
<organism evidence="2 3">
    <name type="scientific">Clostridium intestinale DSM 6191</name>
    <dbReference type="NCBI Taxonomy" id="1121320"/>
    <lineage>
        <taxon>Bacteria</taxon>
        <taxon>Bacillati</taxon>
        <taxon>Bacillota</taxon>
        <taxon>Clostridia</taxon>
        <taxon>Eubacteriales</taxon>
        <taxon>Clostridiaceae</taxon>
        <taxon>Clostridium</taxon>
    </lineage>
</organism>
<feature type="transmembrane region" description="Helical" evidence="1">
    <location>
        <begin position="204"/>
        <end position="222"/>
    </location>
</feature>
<feature type="transmembrane region" description="Helical" evidence="1">
    <location>
        <begin position="297"/>
        <end position="318"/>
    </location>
</feature>
<keyword evidence="1" id="KW-0472">Membrane</keyword>
<feature type="transmembrane region" description="Helical" evidence="1">
    <location>
        <begin position="530"/>
        <end position="551"/>
    </location>
</feature>
<evidence type="ECO:0000313" key="2">
    <source>
        <dbReference type="EMBL" id="SHI86698.1"/>
    </source>
</evidence>
<protein>
    <submittedName>
        <fullName evidence="2">Uncharacterized protein</fullName>
    </submittedName>
</protein>
<dbReference type="InterPro" id="IPR025291">
    <property type="entry name" value="DUF4153"/>
</dbReference>
<name>A0A1M6EN15_9CLOT</name>